<evidence type="ECO:0000313" key="2">
    <source>
        <dbReference type="EnsemblPlants" id="EMT20039"/>
    </source>
</evidence>
<dbReference type="ExpressionAtlas" id="R7WGC9">
    <property type="expression patterns" value="baseline"/>
</dbReference>
<organism evidence="2">
    <name type="scientific">Aegilops tauschii</name>
    <name type="common">Tausch's goatgrass</name>
    <name type="synonym">Aegilops squarrosa</name>
    <dbReference type="NCBI Taxonomy" id="37682"/>
    <lineage>
        <taxon>Eukaryota</taxon>
        <taxon>Viridiplantae</taxon>
        <taxon>Streptophyta</taxon>
        <taxon>Embryophyta</taxon>
        <taxon>Tracheophyta</taxon>
        <taxon>Spermatophyta</taxon>
        <taxon>Magnoliopsida</taxon>
        <taxon>Liliopsida</taxon>
        <taxon>Poales</taxon>
        <taxon>Poaceae</taxon>
        <taxon>BOP clade</taxon>
        <taxon>Pooideae</taxon>
        <taxon>Triticodae</taxon>
        <taxon>Triticeae</taxon>
        <taxon>Triticinae</taxon>
        <taxon>Aegilops</taxon>
    </lineage>
</organism>
<accession>R7WGC9</accession>
<protein>
    <submittedName>
        <fullName evidence="2">Branched-chain-amino-acid aminotransferase-like protein 1</fullName>
    </submittedName>
</protein>
<dbReference type="EnsemblPlants" id="EMT20039">
    <property type="protein sequence ID" value="EMT20039"/>
    <property type="gene ID" value="F775_03301"/>
</dbReference>
<dbReference type="PANTHER" id="PTHR42743">
    <property type="entry name" value="AMINO-ACID AMINOTRANSFERASE"/>
    <property type="match status" value="1"/>
</dbReference>
<dbReference type="SUPFAM" id="SSF56752">
    <property type="entry name" value="D-aminoacid aminotransferase-like PLP-dependent enzymes"/>
    <property type="match status" value="1"/>
</dbReference>
<sequence length="135" mass="15000">MDRLFDSTKTMAFSNVPSRDWIQDAIFKTLNANGMFSNAHDSARIEGNLAQAEDAIMLDQDGFVSETNATNIFMVRKGIVLTPHADYCLPGITHATVNLFIFHIEIIGANLQNTWIDCLILQKLWPSAMCPVVIG</sequence>
<dbReference type="InterPro" id="IPR043132">
    <property type="entry name" value="BCAT-like_C"/>
</dbReference>
<dbReference type="InterPro" id="IPR001544">
    <property type="entry name" value="Aminotrans_IV"/>
</dbReference>
<dbReference type="PANTHER" id="PTHR42743:SF11">
    <property type="entry name" value="AMINODEOXYCHORISMATE LYASE"/>
    <property type="match status" value="1"/>
</dbReference>
<dbReference type="AlphaFoldDB" id="R7WGC9"/>
<dbReference type="GO" id="GO:0046394">
    <property type="term" value="P:carboxylic acid biosynthetic process"/>
    <property type="evidence" value="ECO:0007669"/>
    <property type="project" value="UniProtKB-ARBA"/>
</dbReference>
<dbReference type="InterPro" id="IPR050571">
    <property type="entry name" value="Class-IV_PLP-Dep_Aminotrnsfr"/>
</dbReference>
<comment type="similarity">
    <text evidence="1">Belongs to the class-IV pyridoxal-phosphate-dependent aminotransferase family.</text>
</comment>
<name>R7WGC9_AEGTA</name>
<dbReference type="InterPro" id="IPR036038">
    <property type="entry name" value="Aminotransferase-like"/>
</dbReference>
<dbReference type="GO" id="GO:0003824">
    <property type="term" value="F:catalytic activity"/>
    <property type="evidence" value="ECO:0007669"/>
    <property type="project" value="InterPro"/>
</dbReference>
<proteinExistence type="inferred from homology"/>
<reference evidence="2" key="1">
    <citation type="submission" date="2015-06" db="UniProtKB">
        <authorList>
            <consortium name="EnsemblPlants"/>
        </authorList>
    </citation>
    <scope>IDENTIFICATION</scope>
</reference>
<evidence type="ECO:0000256" key="1">
    <source>
        <dbReference type="ARBA" id="ARBA00009320"/>
    </source>
</evidence>
<dbReference type="Gene3D" id="3.20.10.10">
    <property type="entry name" value="D-amino Acid Aminotransferase, subunit A, domain 2"/>
    <property type="match status" value="1"/>
</dbReference>
<dbReference type="Pfam" id="PF01063">
    <property type="entry name" value="Aminotran_4"/>
    <property type="match status" value="1"/>
</dbReference>